<dbReference type="EMBL" id="CP097899">
    <property type="protein sequence ID" value="URN93483.1"/>
    <property type="molecule type" value="Genomic_DNA"/>
</dbReference>
<keyword evidence="2 7" id="KW-0479">Metal-binding</keyword>
<reference evidence="8" key="1">
    <citation type="submission" date="2022-05" db="EMBL/GenBank/DDBJ databases">
        <title>Novel bacterial taxa in a minimal lignocellulolytic consortium and its capacity to transform plastics disclosed by genome-resolved metagenomics.</title>
        <authorList>
            <person name="Rodriguez C.A.D."/>
            <person name="Diaz-Garcia L."/>
            <person name="Herrera K."/>
            <person name="Tarazona N.A."/>
            <person name="Sproer C."/>
            <person name="Overmann J."/>
            <person name="Jimenez D.J."/>
        </authorList>
    </citation>
    <scope>NUCLEOTIDE SEQUENCE</scope>
    <source>
        <strain evidence="8">MAG5</strain>
    </source>
</reference>
<dbReference type="GO" id="GO:0004113">
    <property type="term" value="F:2',3'-cyclic-nucleotide 3'-phosphodiesterase activity"/>
    <property type="evidence" value="ECO:0007669"/>
    <property type="project" value="TreeGrafter"/>
</dbReference>
<dbReference type="InterPro" id="IPR029052">
    <property type="entry name" value="Metallo-depent_PP-like"/>
</dbReference>
<evidence type="ECO:0000256" key="6">
    <source>
        <dbReference type="PIRSR" id="PIRSR004789-50"/>
    </source>
</evidence>
<evidence type="ECO:0000313" key="9">
    <source>
        <dbReference type="Proteomes" id="UP001056756"/>
    </source>
</evidence>
<dbReference type="SUPFAM" id="SSF56300">
    <property type="entry name" value="Metallo-dependent phosphatases"/>
    <property type="match status" value="1"/>
</dbReference>
<dbReference type="AlphaFoldDB" id="A0A9J6ZBN3"/>
<organism evidence="8 9">
    <name type="scientific">Candidatus Pristimantibacillus lignocellulolyticus</name>
    <dbReference type="NCBI Taxonomy" id="2994561"/>
    <lineage>
        <taxon>Bacteria</taxon>
        <taxon>Bacillati</taxon>
        <taxon>Bacillota</taxon>
        <taxon>Bacilli</taxon>
        <taxon>Bacillales</taxon>
        <taxon>Paenibacillaceae</taxon>
        <taxon>Candidatus Pristimantibacillus</taxon>
    </lineage>
</organism>
<feature type="binding site" evidence="7">
    <location>
        <position position="150"/>
    </location>
    <ligand>
        <name>Fe cation</name>
        <dbReference type="ChEBI" id="CHEBI:24875"/>
        <label>2</label>
    </ligand>
</feature>
<comment type="similarity">
    <text evidence="5">Belongs to the YmdB-like family.</text>
</comment>
<evidence type="ECO:0000256" key="5">
    <source>
        <dbReference type="ARBA" id="ARBA00061401"/>
    </source>
</evidence>
<evidence type="ECO:0000256" key="2">
    <source>
        <dbReference type="ARBA" id="ARBA00022723"/>
    </source>
</evidence>
<sequence>MKVLFIGDIVGSVGREAVRQVLPALRDKYNPHIIIANGENAAAGRGITRAIANDFFNWGIHGITMGNHTWDNKNIFEWIDDEPRIVRPANFSEVAPGRGMAIINVHGKKLAIINIQGRTFLPPIDCPFRTAEALIEEAKQITPHILVDFHAEVTSEKIAMGWYLDGQASIVVGTHTHVQTNDDTILPQGTAYLTDVGMVGSKEGVLGMEKEAVLHRFLTQMPTRFVVDEGKWHLHGIIADLDDQTGRATKIEKIRLTEESWLLMQ</sequence>
<dbReference type="Proteomes" id="UP001056756">
    <property type="component" value="Chromosome"/>
</dbReference>
<feature type="binding site" evidence="7">
    <location>
        <position position="67"/>
    </location>
    <ligand>
        <name>Fe cation</name>
        <dbReference type="ChEBI" id="CHEBI:24875"/>
        <label>2</label>
    </ligand>
</feature>
<dbReference type="Pfam" id="PF13277">
    <property type="entry name" value="YmdB"/>
    <property type="match status" value="1"/>
</dbReference>
<evidence type="ECO:0000256" key="3">
    <source>
        <dbReference type="ARBA" id="ARBA00022801"/>
    </source>
</evidence>
<dbReference type="InterPro" id="IPR005235">
    <property type="entry name" value="YmdB-like"/>
</dbReference>
<dbReference type="Gene3D" id="3.60.21.10">
    <property type="match status" value="1"/>
</dbReference>
<feature type="binding site" evidence="7">
    <location>
        <position position="39"/>
    </location>
    <ligand>
        <name>Fe cation</name>
        <dbReference type="ChEBI" id="CHEBI:24875"/>
        <label>2</label>
    </ligand>
</feature>
<feature type="active site" description="Proton donor" evidence="6">
    <location>
        <position position="68"/>
    </location>
</feature>
<proteinExistence type="inferred from homology"/>
<accession>A0A9J6ZBN3</accession>
<dbReference type="FunFam" id="3.60.21.10:FF:000016">
    <property type="entry name" value="Putative metallophosphoesterase"/>
    <property type="match status" value="1"/>
</dbReference>
<feature type="binding site" evidence="7">
    <location>
        <position position="8"/>
    </location>
    <ligand>
        <name>Fe cation</name>
        <dbReference type="ChEBI" id="CHEBI:24875"/>
        <label>1</label>
    </ligand>
</feature>
<dbReference type="PANTHER" id="PTHR36303:SF1">
    <property type="entry name" value="2',3'-CYCLIC-NUCLEOTIDE 2'-PHOSPHODIESTERASE"/>
    <property type="match status" value="1"/>
</dbReference>
<feature type="binding site" evidence="7">
    <location>
        <position position="40"/>
    </location>
    <ligand>
        <name>Fe cation</name>
        <dbReference type="ChEBI" id="CHEBI:24875"/>
        <label>1</label>
    </ligand>
</feature>
<feature type="binding site" evidence="7">
    <location>
        <position position="39"/>
    </location>
    <ligand>
        <name>Fe cation</name>
        <dbReference type="ChEBI" id="CHEBI:24875"/>
        <label>1</label>
    </ligand>
</feature>
<evidence type="ECO:0000313" key="8">
    <source>
        <dbReference type="EMBL" id="URN93483.1"/>
    </source>
</evidence>
<keyword evidence="4" id="KW-0408">Iron</keyword>
<evidence type="ECO:0000256" key="1">
    <source>
        <dbReference type="ARBA" id="ARBA00001965"/>
    </source>
</evidence>
<evidence type="ECO:0000256" key="7">
    <source>
        <dbReference type="PIRSR" id="PIRSR004789-51"/>
    </source>
</evidence>
<dbReference type="KEGG" id="plig:NAG76_16830"/>
<dbReference type="PIRSF" id="PIRSF004789">
    <property type="entry name" value="DR1281"/>
    <property type="match status" value="1"/>
</dbReference>
<evidence type="ECO:0000256" key="4">
    <source>
        <dbReference type="ARBA" id="ARBA00023004"/>
    </source>
</evidence>
<dbReference type="NCBIfam" id="TIGR00282">
    <property type="entry name" value="TIGR00282 family metallophosphoesterase"/>
    <property type="match status" value="1"/>
</dbReference>
<feature type="binding site" evidence="7">
    <location>
        <position position="177"/>
    </location>
    <ligand>
        <name>Fe cation</name>
        <dbReference type="ChEBI" id="CHEBI:24875"/>
        <label>1</label>
    </ligand>
</feature>
<dbReference type="CDD" id="cd07382">
    <property type="entry name" value="MPP_DR1281"/>
    <property type="match status" value="1"/>
</dbReference>
<dbReference type="PANTHER" id="PTHR36303">
    <property type="entry name" value="2',3'-CYCLIC-NUCLEOTIDE 2'-PHOSPHODIESTERASE"/>
    <property type="match status" value="1"/>
</dbReference>
<gene>
    <name evidence="8" type="ORF">NAG76_16830</name>
</gene>
<dbReference type="GO" id="GO:0046872">
    <property type="term" value="F:metal ion binding"/>
    <property type="evidence" value="ECO:0007669"/>
    <property type="project" value="UniProtKB-KW"/>
</dbReference>
<protein>
    <submittedName>
        <fullName evidence="8">TIGR00282 family metallophosphoesterase</fullName>
    </submittedName>
</protein>
<feature type="binding site" evidence="7">
    <location>
        <position position="175"/>
    </location>
    <ligand>
        <name>Fe cation</name>
        <dbReference type="ChEBI" id="CHEBI:24875"/>
        <label>2</label>
    </ligand>
</feature>
<name>A0A9J6ZBN3_9BACL</name>
<comment type="cofactor">
    <cofactor evidence="1">
        <name>Fe(3+)</name>
        <dbReference type="ChEBI" id="CHEBI:29034"/>
    </cofactor>
</comment>
<keyword evidence="3" id="KW-0378">Hydrolase</keyword>